<dbReference type="OrthoDB" id="9810250at2"/>
<dbReference type="AlphaFoldDB" id="A0A559JJ58"/>
<evidence type="ECO:0000313" key="4">
    <source>
        <dbReference type="EMBL" id="TVX99908.1"/>
    </source>
</evidence>
<keyword evidence="5" id="KW-1185">Reference proteome</keyword>
<dbReference type="Gene3D" id="1.10.357.10">
    <property type="entry name" value="Tetracycline Repressor, domain 2"/>
    <property type="match status" value="1"/>
</dbReference>
<dbReference type="InterPro" id="IPR009057">
    <property type="entry name" value="Homeodomain-like_sf"/>
</dbReference>
<proteinExistence type="predicted"/>
<comment type="caution">
    <text evidence="4">The sequence shown here is derived from an EMBL/GenBank/DDBJ whole genome shotgun (WGS) entry which is preliminary data.</text>
</comment>
<accession>A0A559JJ58</accession>
<evidence type="ECO:0000313" key="5">
    <source>
        <dbReference type="Proteomes" id="UP000316330"/>
    </source>
</evidence>
<dbReference type="PANTHER" id="PTHR43479:SF23">
    <property type="entry name" value="HTH TETR-TYPE DOMAIN-CONTAINING PROTEIN"/>
    <property type="match status" value="1"/>
</dbReference>
<protein>
    <submittedName>
        <fullName evidence="4">TetR/AcrR family transcriptional regulator</fullName>
    </submittedName>
</protein>
<evidence type="ECO:0000256" key="1">
    <source>
        <dbReference type="ARBA" id="ARBA00023125"/>
    </source>
</evidence>
<reference evidence="4 5" key="1">
    <citation type="submission" date="2019-07" db="EMBL/GenBank/DDBJ databases">
        <authorList>
            <person name="Kim J."/>
        </authorList>
    </citation>
    <scope>NUCLEOTIDE SEQUENCE [LARGE SCALE GENOMIC DNA]</scope>
    <source>
        <strain evidence="4 5">G13</strain>
    </source>
</reference>
<dbReference type="Pfam" id="PF00440">
    <property type="entry name" value="TetR_N"/>
    <property type="match status" value="1"/>
</dbReference>
<dbReference type="PROSITE" id="PS50977">
    <property type="entry name" value="HTH_TETR_2"/>
    <property type="match status" value="1"/>
</dbReference>
<dbReference type="Pfam" id="PF14278">
    <property type="entry name" value="TetR_C_8"/>
    <property type="match status" value="1"/>
</dbReference>
<feature type="DNA-binding region" description="H-T-H motif" evidence="2">
    <location>
        <begin position="33"/>
        <end position="52"/>
    </location>
</feature>
<evidence type="ECO:0000256" key="2">
    <source>
        <dbReference type="PROSITE-ProRule" id="PRU00335"/>
    </source>
</evidence>
<dbReference type="InterPro" id="IPR039532">
    <property type="entry name" value="TetR_C_Firmicutes"/>
</dbReference>
<dbReference type="Proteomes" id="UP000316330">
    <property type="component" value="Unassembled WGS sequence"/>
</dbReference>
<name>A0A559JJ58_9BACL</name>
<dbReference type="EMBL" id="VNJJ01000006">
    <property type="protein sequence ID" value="TVX99908.1"/>
    <property type="molecule type" value="Genomic_DNA"/>
</dbReference>
<dbReference type="SUPFAM" id="SSF46689">
    <property type="entry name" value="Homeodomain-like"/>
    <property type="match status" value="1"/>
</dbReference>
<evidence type="ECO:0000259" key="3">
    <source>
        <dbReference type="PROSITE" id="PS50977"/>
    </source>
</evidence>
<keyword evidence="1 2" id="KW-0238">DNA-binding</keyword>
<dbReference type="InterPro" id="IPR050624">
    <property type="entry name" value="HTH-type_Tx_Regulator"/>
</dbReference>
<dbReference type="PANTHER" id="PTHR43479">
    <property type="entry name" value="ACREF/ENVCD OPERON REPRESSOR-RELATED"/>
    <property type="match status" value="1"/>
</dbReference>
<sequence>MPEKMDRRQARTKHLLHQALMELIEEKGIERITVTDIANRADVNRGTFYLHYRDVPDMLDKIMNEVFERLLGYTSRMDPRELSQYAYRDEPYPKLLDILEEIARNKDFFQTILGPNGDLSYAIRFRNMMASHIFNKFEYILPENGQMLVPRKYLVAYMASANFGMLMHWVESGMQESPYEMAMIATQLVNHGPIVSSGIREKSKNEV</sequence>
<dbReference type="RefSeq" id="WP_144702368.1">
    <property type="nucleotide sequence ID" value="NZ_VNJJ01000006.1"/>
</dbReference>
<dbReference type="InterPro" id="IPR001647">
    <property type="entry name" value="HTH_TetR"/>
</dbReference>
<gene>
    <name evidence="4" type="ORF">FPZ45_13360</name>
</gene>
<feature type="domain" description="HTH tetR-type" evidence="3">
    <location>
        <begin position="10"/>
        <end position="70"/>
    </location>
</feature>
<dbReference type="GO" id="GO:0003677">
    <property type="term" value="F:DNA binding"/>
    <property type="evidence" value="ECO:0007669"/>
    <property type="project" value="UniProtKB-UniRule"/>
</dbReference>
<organism evidence="4 5">
    <name type="scientific">Cohnella terricola</name>
    <dbReference type="NCBI Taxonomy" id="1289167"/>
    <lineage>
        <taxon>Bacteria</taxon>
        <taxon>Bacillati</taxon>
        <taxon>Bacillota</taxon>
        <taxon>Bacilli</taxon>
        <taxon>Bacillales</taxon>
        <taxon>Paenibacillaceae</taxon>
        <taxon>Cohnella</taxon>
    </lineage>
</organism>